<dbReference type="SMART" id="SM00387">
    <property type="entry name" value="HATPase_c"/>
    <property type="match status" value="1"/>
</dbReference>
<evidence type="ECO:0000256" key="1">
    <source>
        <dbReference type="ARBA" id="ARBA00022553"/>
    </source>
</evidence>
<dbReference type="Gene3D" id="3.30.565.10">
    <property type="entry name" value="Histidine kinase-like ATPase, C-terminal domain"/>
    <property type="match status" value="1"/>
</dbReference>
<dbReference type="InterPro" id="IPR003661">
    <property type="entry name" value="HisK_dim/P_dom"/>
</dbReference>
<dbReference type="Pfam" id="PF00512">
    <property type="entry name" value="HisKA"/>
    <property type="match status" value="1"/>
</dbReference>
<dbReference type="STRING" id="796925.A0A137PFY6"/>
<dbReference type="Gene3D" id="1.10.287.130">
    <property type="match status" value="1"/>
</dbReference>
<dbReference type="PANTHER" id="PTHR43719:SF28">
    <property type="entry name" value="PEROXIDE STRESS-ACTIVATED HISTIDINE KINASE MAK1-RELATED"/>
    <property type="match status" value="1"/>
</dbReference>
<gene>
    <name evidence="5" type="ORF">CONCODRAFT_99097</name>
</gene>
<dbReference type="SMART" id="SM00448">
    <property type="entry name" value="REC"/>
    <property type="match status" value="1"/>
</dbReference>
<name>A0A137PFY6_CONC2</name>
<dbReference type="OMA" id="ICACTAF"/>
<feature type="domain" description="Response regulatory" evidence="4">
    <location>
        <begin position="316"/>
        <end position="434"/>
    </location>
</feature>
<dbReference type="PANTHER" id="PTHR43719">
    <property type="entry name" value="TWO-COMPONENT HISTIDINE KINASE"/>
    <property type="match status" value="1"/>
</dbReference>
<dbReference type="SMART" id="SM00388">
    <property type="entry name" value="HisKA"/>
    <property type="match status" value="1"/>
</dbReference>
<evidence type="ECO:0000259" key="4">
    <source>
        <dbReference type="PROSITE" id="PS50110"/>
    </source>
</evidence>
<evidence type="ECO:0000313" key="6">
    <source>
        <dbReference type="Proteomes" id="UP000070444"/>
    </source>
</evidence>
<dbReference type="InterPro" id="IPR050956">
    <property type="entry name" value="2C_system_His_kinase"/>
</dbReference>
<dbReference type="Pfam" id="PF02518">
    <property type="entry name" value="HATPase_c"/>
    <property type="match status" value="1"/>
</dbReference>
<dbReference type="InterPro" id="IPR011006">
    <property type="entry name" value="CheY-like_superfamily"/>
</dbReference>
<feature type="modified residue" description="4-aspartylphosphate" evidence="2">
    <location>
        <position position="369"/>
    </location>
</feature>
<dbReference type="InterPro" id="IPR036097">
    <property type="entry name" value="HisK_dim/P_sf"/>
</dbReference>
<dbReference type="SUPFAM" id="SSF52172">
    <property type="entry name" value="CheY-like"/>
    <property type="match status" value="1"/>
</dbReference>
<dbReference type="InterPro" id="IPR003594">
    <property type="entry name" value="HATPase_dom"/>
</dbReference>
<dbReference type="CDD" id="cd17546">
    <property type="entry name" value="REC_hyHK_CKI1_RcsC-like"/>
    <property type="match status" value="1"/>
</dbReference>
<dbReference type="EMBL" id="KQ964430">
    <property type="protein sequence ID" value="KXN73909.1"/>
    <property type="molecule type" value="Genomic_DNA"/>
</dbReference>
<dbReference type="CDD" id="cd16922">
    <property type="entry name" value="HATPase_EvgS-ArcB-TorS-like"/>
    <property type="match status" value="1"/>
</dbReference>
<dbReference type="Proteomes" id="UP000070444">
    <property type="component" value="Unassembled WGS sequence"/>
</dbReference>
<sequence>MMSHEFRTPLFGIIGSTSLLMDSTLDAEQLENVKNINRSAELLLVVIQDILDFSKIESETLSLNPEQFNINNLIKDTYHMFQSLAKSKLIDFKVNYPEKNYELIGDSARLLQILVNLTSNSLKFTRQGFVNISCNLTTNYQFAKVCFCIEDTGIGIPPESIPDLFRPWSQASNAKTEYIGSGLGLCICRSLIDLMQGNINIESEVGRGTKIWFTVDLPLAYPEQIEEIEQVATKEVFDSILPGVESPAQKLSKVNPLYRSNNLADKFQCQKVQEFDTNLRRKRPILSNSIANGGGTTGTNGQPIDSPISDTLHTHFILIAEDNPVNQIIIKKYISKLSTVGFVLVSDGKLAWEEYQKHPAGYFDAILLDHLMPEMGGDEVCKLIKEKDPSQVIISVSANALPTDIEYFKQIGMDDFLEKPFTFPKFKTLLQKWLKELE</sequence>
<protein>
    <submittedName>
        <fullName evidence="5">Uncharacterized protein</fullName>
    </submittedName>
</protein>
<dbReference type="SUPFAM" id="SSF55874">
    <property type="entry name" value="ATPase domain of HSP90 chaperone/DNA topoisomerase II/histidine kinase"/>
    <property type="match status" value="1"/>
</dbReference>
<proteinExistence type="predicted"/>
<dbReference type="PROSITE" id="PS50109">
    <property type="entry name" value="HIS_KIN"/>
    <property type="match status" value="1"/>
</dbReference>
<dbReference type="InterPro" id="IPR001789">
    <property type="entry name" value="Sig_transdc_resp-reg_receiver"/>
</dbReference>
<dbReference type="CDD" id="cd00082">
    <property type="entry name" value="HisKA"/>
    <property type="match status" value="1"/>
</dbReference>
<feature type="domain" description="Histidine kinase" evidence="3">
    <location>
        <begin position="1"/>
        <end position="221"/>
    </location>
</feature>
<accession>A0A137PFY6</accession>
<reference evidence="5 6" key="1">
    <citation type="journal article" date="2015" name="Genome Biol. Evol.">
        <title>Phylogenomic analyses indicate that early fungi evolved digesting cell walls of algal ancestors of land plants.</title>
        <authorList>
            <person name="Chang Y."/>
            <person name="Wang S."/>
            <person name="Sekimoto S."/>
            <person name="Aerts A.L."/>
            <person name="Choi C."/>
            <person name="Clum A."/>
            <person name="LaButti K.M."/>
            <person name="Lindquist E.A."/>
            <person name="Yee Ngan C."/>
            <person name="Ohm R.A."/>
            <person name="Salamov A.A."/>
            <person name="Grigoriev I.V."/>
            <person name="Spatafora J.W."/>
            <person name="Berbee M.L."/>
        </authorList>
    </citation>
    <scope>NUCLEOTIDE SEQUENCE [LARGE SCALE GENOMIC DNA]</scope>
    <source>
        <strain evidence="5 6">NRRL 28638</strain>
    </source>
</reference>
<dbReference type="Gene3D" id="3.40.50.2300">
    <property type="match status" value="1"/>
</dbReference>
<dbReference type="InterPro" id="IPR036890">
    <property type="entry name" value="HATPase_C_sf"/>
</dbReference>
<dbReference type="SUPFAM" id="SSF47384">
    <property type="entry name" value="Homodimeric domain of signal transducing histidine kinase"/>
    <property type="match status" value="1"/>
</dbReference>
<dbReference type="PROSITE" id="PS50110">
    <property type="entry name" value="RESPONSE_REGULATORY"/>
    <property type="match status" value="1"/>
</dbReference>
<dbReference type="InterPro" id="IPR005467">
    <property type="entry name" value="His_kinase_dom"/>
</dbReference>
<evidence type="ECO:0000259" key="3">
    <source>
        <dbReference type="PROSITE" id="PS50109"/>
    </source>
</evidence>
<dbReference type="OrthoDB" id="10266508at2759"/>
<dbReference type="FunFam" id="3.30.565.10:FF:000010">
    <property type="entry name" value="Sensor histidine kinase RcsC"/>
    <property type="match status" value="1"/>
</dbReference>
<dbReference type="PRINTS" id="PR00344">
    <property type="entry name" value="BCTRLSENSOR"/>
</dbReference>
<organism evidence="5 6">
    <name type="scientific">Conidiobolus coronatus (strain ATCC 28846 / CBS 209.66 / NRRL 28638)</name>
    <name type="common">Delacroixia coronata</name>
    <dbReference type="NCBI Taxonomy" id="796925"/>
    <lineage>
        <taxon>Eukaryota</taxon>
        <taxon>Fungi</taxon>
        <taxon>Fungi incertae sedis</taxon>
        <taxon>Zoopagomycota</taxon>
        <taxon>Entomophthoromycotina</taxon>
        <taxon>Entomophthoromycetes</taxon>
        <taxon>Entomophthorales</taxon>
        <taxon>Ancylistaceae</taxon>
        <taxon>Conidiobolus</taxon>
    </lineage>
</organism>
<evidence type="ECO:0000256" key="2">
    <source>
        <dbReference type="PROSITE-ProRule" id="PRU00169"/>
    </source>
</evidence>
<evidence type="ECO:0000313" key="5">
    <source>
        <dbReference type="EMBL" id="KXN73909.1"/>
    </source>
</evidence>
<dbReference type="InterPro" id="IPR004358">
    <property type="entry name" value="Sig_transdc_His_kin-like_C"/>
</dbReference>
<keyword evidence="1 2" id="KW-0597">Phosphoprotein</keyword>
<dbReference type="GO" id="GO:0000155">
    <property type="term" value="F:phosphorelay sensor kinase activity"/>
    <property type="evidence" value="ECO:0007669"/>
    <property type="project" value="InterPro"/>
</dbReference>
<keyword evidence="6" id="KW-1185">Reference proteome</keyword>
<dbReference type="Pfam" id="PF00072">
    <property type="entry name" value="Response_reg"/>
    <property type="match status" value="1"/>
</dbReference>
<dbReference type="AlphaFoldDB" id="A0A137PFY6"/>